<protein>
    <submittedName>
        <fullName evidence="2">Uncharacterized protein, contains GYD domain</fullName>
    </submittedName>
</protein>
<dbReference type="OrthoDB" id="9796147at2"/>
<dbReference type="AlphaFoldDB" id="A0A1C4V3Z9"/>
<evidence type="ECO:0000256" key="1">
    <source>
        <dbReference type="SAM" id="MobiDB-lite"/>
    </source>
</evidence>
<evidence type="ECO:0000313" key="2">
    <source>
        <dbReference type="EMBL" id="SCE78475.1"/>
    </source>
</evidence>
<evidence type="ECO:0000313" key="3">
    <source>
        <dbReference type="Proteomes" id="UP000198243"/>
    </source>
</evidence>
<gene>
    <name evidence="2" type="ORF">GA0070607_1539</name>
</gene>
<sequence>MAKFLLRSTYTIEGVKGLANDGGTKRAEVVRKSIEAAGGQMESMHFGFGDHDTFVLCDLPDNSAAAGLAIAIRAAGGVDTRITPVLTPKEVDEATQRKEEYQPPGR</sequence>
<feature type="compositionally biased region" description="Basic and acidic residues" evidence="1">
    <location>
        <begin position="89"/>
        <end position="106"/>
    </location>
</feature>
<organism evidence="2 3">
    <name type="scientific">Micromonospora coriariae</name>
    <dbReference type="NCBI Taxonomy" id="285665"/>
    <lineage>
        <taxon>Bacteria</taxon>
        <taxon>Bacillati</taxon>
        <taxon>Actinomycetota</taxon>
        <taxon>Actinomycetes</taxon>
        <taxon>Micromonosporales</taxon>
        <taxon>Micromonosporaceae</taxon>
        <taxon>Micromonospora</taxon>
    </lineage>
</organism>
<dbReference type="InterPro" id="IPR014845">
    <property type="entry name" value="GYD/TTHA1554"/>
</dbReference>
<proteinExistence type="predicted"/>
<dbReference type="RefSeq" id="WP_089017553.1">
    <property type="nucleotide sequence ID" value="NZ_LT607412.1"/>
</dbReference>
<dbReference type="EMBL" id="LT607412">
    <property type="protein sequence ID" value="SCE78475.1"/>
    <property type="molecule type" value="Genomic_DNA"/>
</dbReference>
<feature type="region of interest" description="Disordered" evidence="1">
    <location>
        <begin position="87"/>
        <end position="106"/>
    </location>
</feature>
<dbReference type="Pfam" id="PF08734">
    <property type="entry name" value="GYD"/>
    <property type="match status" value="1"/>
</dbReference>
<reference evidence="3" key="1">
    <citation type="submission" date="2016-06" db="EMBL/GenBank/DDBJ databases">
        <authorList>
            <person name="Varghese N."/>
            <person name="Submissions Spin"/>
        </authorList>
    </citation>
    <scope>NUCLEOTIDE SEQUENCE [LARGE SCALE GENOMIC DNA]</scope>
    <source>
        <strain evidence="3">DSM 44875</strain>
    </source>
</reference>
<dbReference type="Proteomes" id="UP000198243">
    <property type="component" value="Chromosome I"/>
</dbReference>
<name>A0A1C4V3Z9_9ACTN</name>
<accession>A0A1C4V3Z9</accession>
<keyword evidence="3" id="KW-1185">Reference proteome</keyword>